<evidence type="ECO:0000256" key="3">
    <source>
        <dbReference type="SAM" id="Phobius"/>
    </source>
</evidence>
<keyword evidence="5" id="KW-1185">Reference proteome</keyword>
<protein>
    <recommendedName>
        <fullName evidence="1">Sporulation sigma-E factor-processing peptidase</fullName>
        <ecNumber evidence="1">3.4.23.-</ecNumber>
    </recommendedName>
    <alternativeName>
        <fullName evidence="1">Membrane-associated aspartic protease</fullName>
    </alternativeName>
    <alternativeName>
        <fullName evidence="1">Stage II sporulation protein GA</fullName>
    </alternativeName>
</protein>
<comment type="caution">
    <text evidence="4">The sequence shown here is derived from an EMBL/GenBank/DDBJ whole genome shotgun (WGS) entry which is preliminary data.</text>
</comment>
<organism evidence="4 5">
    <name type="scientific">Brotocaccenecus cirricatena</name>
    <dbReference type="NCBI Taxonomy" id="3064195"/>
    <lineage>
        <taxon>Bacteria</taxon>
        <taxon>Bacillati</taxon>
        <taxon>Bacillota</taxon>
        <taxon>Clostridia</taxon>
        <taxon>Eubacteriales</taxon>
        <taxon>Oscillospiraceae</taxon>
        <taxon>Brotocaccenecus</taxon>
    </lineage>
</organism>
<proteinExistence type="inferred from homology"/>
<dbReference type="GO" id="GO:0030435">
    <property type="term" value="P:sporulation resulting in formation of a cellular spore"/>
    <property type="evidence" value="ECO:0007669"/>
    <property type="project" value="UniProtKB-KW"/>
</dbReference>
<keyword evidence="1" id="KW-0378">Hydrolase</keyword>
<dbReference type="GO" id="GO:0006508">
    <property type="term" value="P:proteolysis"/>
    <property type="evidence" value="ECO:0007669"/>
    <property type="project" value="UniProtKB-KW"/>
</dbReference>
<keyword evidence="3" id="KW-1133">Transmembrane helix</keyword>
<keyword evidence="1 3" id="KW-0472">Membrane</keyword>
<keyword evidence="1" id="KW-0064">Aspartyl protease</keyword>
<dbReference type="EC" id="3.4.23.-" evidence="1"/>
<dbReference type="GO" id="GO:0005886">
    <property type="term" value="C:plasma membrane"/>
    <property type="evidence" value="ECO:0007669"/>
    <property type="project" value="UniProtKB-SubCell"/>
</dbReference>
<evidence type="ECO:0000256" key="1">
    <source>
        <dbReference type="PIRNR" id="PIRNR018571"/>
    </source>
</evidence>
<keyword evidence="1" id="KW-0645">Protease</keyword>
<keyword evidence="1" id="KW-0749">Sporulation</keyword>
<reference evidence="4" key="1">
    <citation type="submission" date="2021-10" db="EMBL/GenBank/DDBJ databases">
        <title>Anaerobic single-cell dispensing facilitates the cultivation of human gut bacteria.</title>
        <authorList>
            <person name="Afrizal A."/>
        </authorList>
    </citation>
    <scope>NUCLEOTIDE SEQUENCE</scope>
    <source>
        <strain evidence="4">CLA-AA-H272</strain>
    </source>
</reference>
<evidence type="ECO:0000256" key="2">
    <source>
        <dbReference type="PIRSR" id="PIRSR018571-1"/>
    </source>
</evidence>
<keyword evidence="3" id="KW-0812">Transmembrane</keyword>
<name>A0AAE3AIZ3_9FIRM</name>
<dbReference type="Pfam" id="PF03419">
    <property type="entry name" value="Peptidase_U4"/>
    <property type="match status" value="1"/>
</dbReference>
<dbReference type="GO" id="GO:0004190">
    <property type="term" value="F:aspartic-type endopeptidase activity"/>
    <property type="evidence" value="ECO:0007669"/>
    <property type="project" value="UniProtKB-KW"/>
</dbReference>
<evidence type="ECO:0000313" key="5">
    <source>
        <dbReference type="Proteomes" id="UP001199319"/>
    </source>
</evidence>
<dbReference type="Proteomes" id="UP001199319">
    <property type="component" value="Unassembled WGS sequence"/>
</dbReference>
<dbReference type="InterPro" id="IPR005081">
    <property type="entry name" value="SpoIIGA"/>
</dbReference>
<feature type="transmembrane region" description="Helical" evidence="3">
    <location>
        <begin position="123"/>
        <end position="143"/>
    </location>
</feature>
<evidence type="ECO:0000313" key="4">
    <source>
        <dbReference type="EMBL" id="MCC2131185.1"/>
    </source>
</evidence>
<dbReference type="PIRSF" id="PIRSF018571">
    <property type="entry name" value="SpoIIGA"/>
    <property type="match status" value="1"/>
</dbReference>
<feature type="transmembrane region" description="Helical" evidence="3">
    <location>
        <begin position="89"/>
        <end position="111"/>
    </location>
</feature>
<comment type="function">
    <text evidence="1">Probable aspartic protease that is responsible for the proteolytic cleavage of the RNA polymerase sigma E factor (SigE/spoIIGB) to yield the active peptide in the mother cell during sporulation. Responds to a signal from the forespore that is triggered by the extracellular signal protein SpoIIR.</text>
</comment>
<dbReference type="RefSeq" id="WP_302930283.1">
    <property type="nucleotide sequence ID" value="NZ_JAJEPW010000123.1"/>
</dbReference>
<keyword evidence="1" id="KW-1003">Cell membrane</keyword>
<gene>
    <name evidence="4" type="ORF">LKD37_17090</name>
</gene>
<dbReference type="EMBL" id="JAJEPW010000123">
    <property type="protein sequence ID" value="MCC2131185.1"/>
    <property type="molecule type" value="Genomic_DNA"/>
</dbReference>
<comment type="similarity">
    <text evidence="1">Belongs to the peptidase U4 family.</text>
</comment>
<feature type="transmembrane region" description="Helical" evidence="3">
    <location>
        <begin position="6"/>
        <end position="25"/>
    </location>
</feature>
<sequence>MTVVYLDRVVLLNLAVDYLLLLATARLAGLPLRRRRLGLCAALGAAYAAAVFLPGCRELAHPLCRLAAGTAMCRLAWRRERRPWRLTALFFLLSGALAGLLLAMGLAAGSPEALLSRVYHADVSWPVLLGSAIGFGLLLHLVFRQGARHEGGELMDVTVSLQGRRQRLRALHDTGNTLRDPVSGQPVLVLEQDALRELWPPEAARIVEMRLPPEEKMARLHRLDGTCRWSLLPFCAVGTEAGLLLAVRSDYVKVGSITYPRILLALTPGAVSDGGGYQALWGGRKERRHGESAAAASAVAQRPAG</sequence>
<dbReference type="AlphaFoldDB" id="A0AAE3AIZ3"/>
<comment type="subcellular location">
    <subcellularLocation>
        <location evidence="1">Cell membrane</location>
    </subcellularLocation>
</comment>
<accession>A0AAE3AIZ3</accession>
<dbReference type="GO" id="GO:0030436">
    <property type="term" value="P:asexual sporulation"/>
    <property type="evidence" value="ECO:0007669"/>
    <property type="project" value="InterPro"/>
</dbReference>
<feature type="active site" evidence="2">
    <location>
        <position position="173"/>
    </location>
</feature>